<evidence type="ECO:0000313" key="2">
    <source>
        <dbReference type="Proteomes" id="UP001432027"/>
    </source>
</evidence>
<accession>A0AAV5SRK6</accession>
<organism evidence="1 2">
    <name type="scientific">Pristionchus entomophagus</name>
    <dbReference type="NCBI Taxonomy" id="358040"/>
    <lineage>
        <taxon>Eukaryota</taxon>
        <taxon>Metazoa</taxon>
        <taxon>Ecdysozoa</taxon>
        <taxon>Nematoda</taxon>
        <taxon>Chromadorea</taxon>
        <taxon>Rhabditida</taxon>
        <taxon>Rhabditina</taxon>
        <taxon>Diplogasteromorpha</taxon>
        <taxon>Diplogasteroidea</taxon>
        <taxon>Neodiplogasteridae</taxon>
        <taxon>Pristionchus</taxon>
    </lineage>
</organism>
<reference evidence="1" key="1">
    <citation type="submission" date="2023-10" db="EMBL/GenBank/DDBJ databases">
        <title>Genome assembly of Pristionchus species.</title>
        <authorList>
            <person name="Yoshida K."/>
            <person name="Sommer R.J."/>
        </authorList>
    </citation>
    <scope>NUCLEOTIDE SEQUENCE</scope>
    <source>
        <strain evidence="1">RS0144</strain>
    </source>
</reference>
<keyword evidence="2" id="KW-1185">Reference proteome</keyword>
<feature type="non-terminal residue" evidence="1">
    <location>
        <position position="117"/>
    </location>
</feature>
<feature type="non-terminal residue" evidence="1">
    <location>
        <position position="1"/>
    </location>
</feature>
<gene>
    <name evidence="1" type="ORF">PENTCL1PPCAC_7272</name>
</gene>
<name>A0AAV5SRK6_9BILA</name>
<protein>
    <submittedName>
        <fullName evidence="1">Uncharacterized protein</fullName>
    </submittedName>
</protein>
<dbReference type="EMBL" id="BTSX01000002">
    <property type="protein sequence ID" value="GMS85097.1"/>
    <property type="molecule type" value="Genomic_DNA"/>
</dbReference>
<dbReference type="Proteomes" id="UP001432027">
    <property type="component" value="Unassembled WGS sequence"/>
</dbReference>
<sequence>ISLWQRHPWSHKQPDLQWAFINYTKDAKTEELFQELLQCRQMLGFITPRKLLYLKFTHKDSNGVVQTTPRPQMCLDLGNFDFKDALEGIFKYQDKDPRLEKCRKNKPSILGEHGCGG</sequence>
<dbReference type="AlphaFoldDB" id="A0AAV5SRK6"/>
<proteinExistence type="predicted"/>
<evidence type="ECO:0000313" key="1">
    <source>
        <dbReference type="EMBL" id="GMS85097.1"/>
    </source>
</evidence>
<comment type="caution">
    <text evidence="1">The sequence shown here is derived from an EMBL/GenBank/DDBJ whole genome shotgun (WGS) entry which is preliminary data.</text>
</comment>